<gene>
    <name evidence="5" type="ORF">FNU76_18025</name>
</gene>
<name>A0A516SIW1_9NEIS</name>
<proteinExistence type="predicted"/>
<feature type="domain" description="Histidine kinase/HSP90-like ATPase" evidence="4">
    <location>
        <begin position="410"/>
        <end position="510"/>
    </location>
</feature>
<evidence type="ECO:0000313" key="6">
    <source>
        <dbReference type="Proteomes" id="UP000317550"/>
    </source>
</evidence>
<keyword evidence="3" id="KW-0812">Transmembrane</keyword>
<feature type="transmembrane region" description="Helical" evidence="3">
    <location>
        <begin position="99"/>
        <end position="118"/>
    </location>
</feature>
<dbReference type="InterPro" id="IPR050640">
    <property type="entry name" value="Bact_2-comp_sensor_kinase"/>
</dbReference>
<dbReference type="KEGG" id="cari:FNU76_18025"/>
<protein>
    <submittedName>
        <fullName evidence="5">Sensor histidine kinase</fullName>
    </submittedName>
</protein>
<reference evidence="6" key="1">
    <citation type="submission" date="2019-07" db="EMBL/GenBank/DDBJ databases">
        <title>Chitinimonas sp. nov., isolated from Ny-Alesund, arctica soil.</title>
        <authorList>
            <person name="Xu Q."/>
            <person name="Peng F."/>
        </authorList>
    </citation>
    <scope>NUCLEOTIDE SEQUENCE [LARGE SCALE GENOMIC DNA]</scope>
    <source>
        <strain evidence="6">R3-44</strain>
    </source>
</reference>
<keyword evidence="3" id="KW-0472">Membrane</keyword>
<accession>A0A516SIW1</accession>
<dbReference type="RefSeq" id="WP_144279477.1">
    <property type="nucleotide sequence ID" value="NZ_CP041730.1"/>
</dbReference>
<dbReference type="Gene3D" id="3.30.565.10">
    <property type="entry name" value="Histidine kinase-like ATPase, C-terminal domain"/>
    <property type="match status" value="1"/>
</dbReference>
<evidence type="ECO:0000256" key="2">
    <source>
        <dbReference type="SAM" id="MobiDB-lite"/>
    </source>
</evidence>
<dbReference type="GO" id="GO:0016020">
    <property type="term" value="C:membrane"/>
    <property type="evidence" value="ECO:0007669"/>
    <property type="project" value="InterPro"/>
</dbReference>
<feature type="region of interest" description="Disordered" evidence="2">
    <location>
        <begin position="203"/>
        <end position="230"/>
    </location>
</feature>
<evidence type="ECO:0000256" key="3">
    <source>
        <dbReference type="SAM" id="Phobius"/>
    </source>
</evidence>
<dbReference type="SMART" id="SM00387">
    <property type="entry name" value="HATPase_c"/>
    <property type="match status" value="1"/>
</dbReference>
<dbReference type="Pfam" id="PF06580">
    <property type="entry name" value="His_kinase"/>
    <property type="match status" value="1"/>
</dbReference>
<keyword evidence="3" id="KW-1133">Transmembrane helix</keyword>
<feature type="transmembrane region" description="Helical" evidence="3">
    <location>
        <begin position="161"/>
        <end position="179"/>
    </location>
</feature>
<dbReference type="Pfam" id="PF02518">
    <property type="entry name" value="HATPase_c"/>
    <property type="match status" value="1"/>
</dbReference>
<dbReference type="AlphaFoldDB" id="A0A516SIW1"/>
<dbReference type="EMBL" id="CP041730">
    <property type="protein sequence ID" value="QDQ28090.1"/>
    <property type="molecule type" value="Genomic_DNA"/>
</dbReference>
<dbReference type="SUPFAM" id="SSF55874">
    <property type="entry name" value="ATPase domain of HSP90 chaperone/DNA topoisomerase II/histidine kinase"/>
    <property type="match status" value="1"/>
</dbReference>
<dbReference type="InterPro" id="IPR003594">
    <property type="entry name" value="HATPase_dom"/>
</dbReference>
<organism evidence="5 6">
    <name type="scientific">Chitinimonas arctica</name>
    <dbReference type="NCBI Taxonomy" id="2594795"/>
    <lineage>
        <taxon>Bacteria</taxon>
        <taxon>Pseudomonadati</taxon>
        <taxon>Pseudomonadota</taxon>
        <taxon>Betaproteobacteria</taxon>
        <taxon>Neisseriales</taxon>
        <taxon>Chitinibacteraceae</taxon>
        <taxon>Chitinimonas</taxon>
    </lineage>
</organism>
<sequence length="518" mass="55940">MEKCLEKLSHLTIALVPARADLIAFPAISSQVSRHGLASIMLPTSIQPKQEAIVAMSDRLAAAQDQLLPTEVSAETGFWFGRARNYPIFSPTWFRYRGLALLYLVAIASALALLAGWVSDSLSAKVVASSIAGALQLICLYCLGPWLAVKVRTLRWPPRQELFGLCLVLLLGLVASFGLDAGATRLIELEYPEKPDTVFSATFNAGPRNGADHAARRRVKPEPSDEDLSASFNSHAADVQAEQSDEDAAEVEQTDAEKRLAFWLEQTITLLVVTWLAGGFDLLAFLRQRRKLEQSVRERELAEARAARNEAELRLSVLAAQVEPHFLFNTLAGVRSAIGSDPVRATAIVDHLVDYLRATIPQIRRDGGSSQARLAAQLDAARAYLALMRARIPRLDYTVEVQPDLGEVSVPPLMLISLVENAVKHGVEPKIGPVRIELRAYREDGDDGAAIVLSVADNGVGFGGATSGSGIGLRNIRERLAAQYGDRAALTLQAGPAGGVIATIRLPLAESNPTELPG</sequence>
<dbReference type="InterPro" id="IPR036890">
    <property type="entry name" value="HATPase_C_sf"/>
</dbReference>
<dbReference type="OrthoDB" id="2514702at2"/>
<dbReference type="GO" id="GO:0000155">
    <property type="term" value="F:phosphorelay sensor kinase activity"/>
    <property type="evidence" value="ECO:0007669"/>
    <property type="project" value="InterPro"/>
</dbReference>
<dbReference type="PANTHER" id="PTHR34220:SF9">
    <property type="entry name" value="SIGNAL TRANSDUCTION HISTIDINE KINASE INTERNAL REGION DOMAIN-CONTAINING PROTEIN"/>
    <property type="match status" value="1"/>
</dbReference>
<evidence type="ECO:0000313" key="5">
    <source>
        <dbReference type="EMBL" id="QDQ28090.1"/>
    </source>
</evidence>
<dbReference type="InterPro" id="IPR010559">
    <property type="entry name" value="Sig_transdc_His_kin_internal"/>
</dbReference>
<keyword evidence="5" id="KW-0808">Transferase</keyword>
<evidence type="ECO:0000256" key="1">
    <source>
        <dbReference type="SAM" id="Coils"/>
    </source>
</evidence>
<dbReference type="PANTHER" id="PTHR34220">
    <property type="entry name" value="SENSOR HISTIDINE KINASE YPDA"/>
    <property type="match status" value="1"/>
</dbReference>
<evidence type="ECO:0000259" key="4">
    <source>
        <dbReference type="SMART" id="SM00387"/>
    </source>
</evidence>
<dbReference type="Proteomes" id="UP000317550">
    <property type="component" value="Chromosome"/>
</dbReference>
<keyword evidence="6" id="KW-1185">Reference proteome</keyword>
<keyword evidence="5" id="KW-0418">Kinase</keyword>
<feature type="coiled-coil region" evidence="1">
    <location>
        <begin position="292"/>
        <end position="321"/>
    </location>
</feature>
<keyword evidence="1" id="KW-0175">Coiled coil</keyword>
<feature type="transmembrane region" description="Helical" evidence="3">
    <location>
        <begin position="130"/>
        <end position="149"/>
    </location>
</feature>